<name>A0A0E9XA40_ANGAN</name>
<protein>
    <submittedName>
        <fullName evidence="1">Uncharacterized protein</fullName>
    </submittedName>
</protein>
<dbReference type="AlphaFoldDB" id="A0A0E9XA40"/>
<accession>A0A0E9XA40</accession>
<reference evidence="1" key="2">
    <citation type="journal article" date="2015" name="Fish Shellfish Immunol.">
        <title>Early steps in the European eel (Anguilla anguilla)-Vibrio vulnificus interaction in the gills: Role of the RtxA13 toxin.</title>
        <authorList>
            <person name="Callol A."/>
            <person name="Pajuelo D."/>
            <person name="Ebbesson L."/>
            <person name="Teles M."/>
            <person name="MacKenzie S."/>
            <person name="Amaro C."/>
        </authorList>
    </citation>
    <scope>NUCLEOTIDE SEQUENCE</scope>
</reference>
<proteinExistence type="predicted"/>
<reference evidence="1" key="1">
    <citation type="submission" date="2014-11" db="EMBL/GenBank/DDBJ databases">
        <authorList>
            <person name="Amaro Gonzalez C."/>
        </authorList>
    </citation>
    <scope>NUCLEOTIDE SEQUENCE</scope>
</reference>
<organism evidence="1">
    <name type="scientific">Anguilla anguilla</name>
    <name type="common">European freshwater eel</name>
    <name type="synonym">Muraena anguilla</name>
    <dbReference type="NCBI Taxonomy" id="7936"/>
    <lineage>
        <taxon>Eukaryota</taxon>
        <taxon>Metazoa</taxon>
        <taxon>Chordata</taxon>
        <taxon>Craniata</taxon>
        <taxon>Vertebrata</taxon>
        <taxon>Euteleostomi</taxon>
        <taxon>Actinopterygii</taxon>
        <taxon>Neopterygii</taxon>
        <taxon>Teleostei</taxon>
        <taxon>Anguilliformes</taxon>
        <taxon>Anguillidae</taxon>
        <taxon>Anguilla</taxon>
    </lineage>
</organism>
<dbReference type="EMBL" id="GBXM01009291">
    <property type="protein sequence ID" value="JAH99286.1"/>
    <property type="molecule type" value="Transcribed_RNA"/>
</dbReference>
<sequence>MNLFGPKGTLLFKMGPTVQWAKQSFRLLQQWA</sequence>
<evidence type="ECO:0000313" key="1">
    <source>
        <dbReference type="EMBL" id="JAH99286.1"/>
    </source>
</evidence>